<reference evidence="1 2" key="1">
    <citation type="submission" date="2019-06" db="EMBL/GenBank/DDBJ databases">
        <title>YIM 131921 draft genome.</title>
        <authorList>
            <person name="Jiang L."/>
        </authorList>
    </citation>
    <scope>NUCLEOTIDE SEQUENCE [LARGE SCALE GENOMIC DNA]</scope>
    <source>
        <strain evidence="1 2">YIM 131921</strain>
    </source>
</reference>
<evidence type="ECO:0000313" key="1">
    <source>
        <dbReference type="EMBL" id="TNC45272.1"/>
    </source>
</evidence>
<dbReference type="RefSeq" id="WP_139078952.1">
    <property type="nucleotide sequence ID" value="NZ_VDFU01000048.1"/>
</dbReference>
<keyword evidence="2" id="KW-1185">Reference proteome</keyword>
<protein>
    <submittedName>
        <fullName evidence="1">Uncharacterized protein</fullName>
    </submittedName>
</protein>
<dbReference type="Pfam" id="PF18928">
    <property type="entry name" value="DUF5677"/>
    <property type="match status" value="1"/>
</dbReference>
<accession>A0A5C4MPT3</accession>
<sequence>MADKKNLRVLEESILAALAELIDLDTAGPEEIATKFSKVFNEVKDDCQESAMNAYLSAAPKMLQNLRRESREFEKRNLIRWKPCFDHLEMMWFTAQELGEIHGTEIQAEGGEDDNEVVAALAHLFPRALLVTQEIICLLKGGYPDGALARWRSLHEVSVTAMYIAQVGKGAAIAYLLSFHFAARRAAHQMNHYSERARLRPFSAEELANFDERCERAEQFLGRKIDKDKLGEWPAIMQTHPTFAALEEHVNMDHWRPRYKWASTHTHANHRPADKLLGLSEAKEYVNLIGPSNSGFVDPFQMTAITLAQITTTYLFHTPNPDRIVHSGVMLKLADQMSGIALETEQRTLEDFKKRKMSENSAR</sequence>
<dbReference type="InterPro" id="IPR043733">
    <property type="entry name" value="DUF5677"/>
</dbReference>
<gene>
    <name evidence="1" type="ORF">FHG66_20195</name>
</gene>
<dbReference type="Proteomes" id="UP000305887">
    <property type="component" value="Unassembled WGS sequence"/>
</dbReference>
<dbReference type="AlphaFoldDB" id="A0A5C4MPT3"/>
<dbReference type="OrthoDB" id="7531258at2"/>
<organism evidence="1 2">
    <name type="scientific">Rubellimicrobium rubrum</name>
    <dbReference type="NCBI Taxonomy" id="2585369"/>
    <lineage>
        <taxon>Bacteria</taxon>
        <taxon>Pseudomonadati</taxon>
        <taxon>Pseudomonadota</taxon>
        <taxon>Alphaproteobacteria</taxon>
        <taxon>Rhodobacterales</taxon>
        <taxon>Roseobacteraceae</taxon>
        <taxon>Rubellimicrobium</taxon>
    </lineage>
</organism>
<proteinExistence type="predicted"/>
<dbReference type="EMBL" id="VDFU01000048">
    <property type="protein sequence ID" value="TNC45272.1"/>
    <property type="molecule type" value="Genomic_DNA"/>
</dbReference>
<name>A0A5C4MPT3_9RHOB</name>
<evidence type="ECO:0000313" key="2">
    <source>
        <dbReference type="Proteomes" id="UP000305887"/>
    </source>
</evidence>
<comment type="caution">
    <text evidence="1">The sequence shown here is derived from an EMBL/GenBank/DDBJ whole genome shotgun (WGS) entry which is preliminary data.</text>
</comment>